<comment type="caution">
    <text evidence="3">The sequence shown here is derived from an EMBL/GenBank/DDBJ whole genome shotgun (WGS) entry which is preliminary data.</text>
</comment>
<keyword evidence="4" id="KW-1185">Reference proteome</keyword>
<dbReference type="InterPro" id="IPR027417">
    <property type="entry name" value="P-loop_NTPase"/>
</dbReference>
<accession>A0ABW7DK01</accession>
<dbReference type="PANTHER" id="PTHR41287">
    <property type="match status" value="1"/>
</dbReference>
<name>A0ABW7DK01_9FIRM</name>
<protein>
    <submittedName>
        <fullName evidence="3">Terminase large subunit</fullName>
    </submittedName>
</protein>
<dbReference type="Pfam" id="PF20441">
    <property type="entry name" value="TerL_nuclease"/>
    <property type="match status" value="1"/>
</dbReference>
<feature type="domain" description="Terminase large subunit-like ATPase" evidence="1">
    <location>
        <begin position="93"/>
        <end position="258"/>
    </location>
</feature>
<dbReference type="InterPro" id="IPR005021">
    <property type="entry name" value="Terminase_largesu-like"/>
</dbReference>
<evidence type="ECO:0000313" key="4">
    <source>
        <dbReference type="Proteomes" id="UP001605989"/>
    </source>
</evidence>
<proteinExistence type="predicted"/>
<dbReference type="InterPro" id="IPR046461">
    <property type="entry name" value="TerL_ATPase"/>
</dbReference>
<dbReference type="PANTHER" id="PTHR41287:SF1">
    <property type="entry name" value="PROTEIN YMFN"/>
    <property type="match status" value="1"/>
</dbReference>
<evidence type="ECO:0000313" key="3">
    <source>
        <dbReference type="EMBL" id="MFG6271643.1"/>
    </source>
</evidence>
<dbReference type="EMBL" id="JBIEKR010000001">
    <property type="protein sequence ID" value="MFG6271643.1"/>
    <property type="molecule type" value="Genomic_DNA"/>
</dbReference>
<reference evidence="3 4" key="1">
    <citation type="submission" date="2024-10" db="EMBL/GenBank/DDBJ databases">
        <authorList>
            <person name="Sang B.-I."/>
            <person name="Prabhaharan D."/>
        </authorList>
    </citation>
    <scope>NUCLEOTIDE SEQUENCE [LARGE SCALE GENOMIC DNA]</scope>
    <source>
        <strain evidence="3 4">MH</strain>
    </source>
</reference>
<evidence type="ECO:0000259" key="1">
    <source>
        <dbReference type="Pfam" id="PF03354"/>
    </source>
</evidence>
<dbReference type="Proteomes" id="UP001605989">
    <property type="component" value="Unassembled WGS sequence"/>
</dbReference>
<dbReference type="Pfam" id="PF03354">
    <property type="entry name" value="TerL_ATPase"/>
    <property type="match status" value="1"/>
</dbReference>
<dbReference type="RefSeq" id="WP_113855917.1">
    <property type="nucleotide sequence ID" value="NZ_CP011940.1"/>
</dbReference>
<dbReference type="InterPro" id="IPR046462">
    <property type="entry name" value="TerL_nuclease"/>
</dbReference>
<feature type="domain" description="Terminase large subunit-like endonuclease" evidence="2">
    <location>
        <begin position="273"/>
        <end position="558"/>
    </location>
</feature>
<sequence length="586" mass="67764">MSYIQEYYEKIKSGDIIAGRYIKAELNLLMNDIHNNDVRMDYDASNKRIAFIEHELRHGQAPFAGKPFKLELFQKAIIEAIFAPHIYDEELRRWVRKYQDVLLIEARKNGKTPLASAISLAEWVCGPMGGNILFGSNDFDQADLLFQSTNDMREESPKLVRCTHKNQKGIFWGNQKQKHARGKFSRQNKGTIKKLSARQSAKEGKNISIGVVDEVHEMQDNTLVMPIRQALSTQDEPLYIEITTEGFTEDGYLDERLRLARQVLTGDVDMPRWLIFLYQQDTEMEVFQDEQSWYKANPGLGTIKKWSFLRQMVDEARTNRKTRAFVLAKDFNIKQSVAAAWLDTATIQNEQTFEPEEIDGQYYIGSLDFAETTDLCSAKALFVNPWTRKKRTLSMYFIPEIKASALDTDSEQALNPEKRDYREWARQGLVTICPGSEVDARMVADWFLKLYEQYHAIPFKIGYDNWHAKDFKKIIAEYFGEEVLERIIMDYLSLSNPMSALESDLKRKTLNYNNNPIDKWCLSNTAFKMNNLSQMMPVKVYGQSKNRIDGALGFIIAYAAYGRFKSEYHEQQKLIIPEPAGGDIRC</sequence>
<organism evidence="3 4">
    <name type="scientific">Megasphaera hexanoica</name>
    <dbReference type="NCBI Taxonomy" id="1675036"/>
    <lineage>
        <taxon>Bacteria</taxon>
        <taxon>Bacillati</taxon>
        <taxon>Bacillota</taxon>
        <taxon>Negativicutes</taxon>
        <taxon>Veillonellales</taxon>
        <taxon>Veillonellaceae</taxon>
        <taxon>Megasphaera</taxon>
    </lineage>
</organism>
<gene>
    <name evidence="3" type="ORF">ACGTZG_00385</name>
</gene>
<dbReference type="Gene3D" id="3.40.50.300">
    <property type="entry name" value="P-loop containing nucleotide triphosphate hydrolases"/>
    <property type="match status" value="1"/>
</dbReference>
<evidence type="ECO:0000259" key="2">
    <source>
        <dbReference type="Pfam" id="PF20441"/>
    </source>
</evidence>